<proteinExistence type="predicted"/>
<sequence length="49" mass="4980">MVAALGSSPLLDAMATASRLDADELNMLVGVAVASPRLRSIGIHQGMDG</sequence>
<name>A0A0A8Y9U6_ARUDO</name>
<protein>
    <submittedName>
        <fullName evidence="1">Uncharacterized protein</fullName>
    </submittedName>
</protein>
<reference evidence="1" key="1">
    <citation type="submission" date="2014-09" db="EMBL/GenBank/DDBJ databases">
        <authorList>
            <person name="Magalhaes I.L.F."/>
            <person name="Oliveira U."/>
            <person name="Santos F.R."/>
            <person name="Vidigal T.H.D.A."/>
            <person name="Brescovit A.D."/>
            <person name="Santos A.J."/>
        </authorList>
    </citation>
    <scope>NUCLEOTIDE SEQUENCE</scope>
    <source>
        <tissue evidence="1">Shoot tissue taken approximately 20 cm above the soil surface</tissue>
    </source>
</reference>
<accession>A0A0A8Y9U6</accession>
<dbReference type="AlphaFoldDB" id="A0A0A8Y9U6"/>
<dbReference type="EMBL" id="GBRH01275261">
    <property type="protein sequence ID" value="JAD22634.1"/>
    <property type="molecule type" value="Transcribed_RNA"/>
</dbReference>
<reference evidence="1" key="2">
    <citation type="journal article" date="2015" name="Data Brief">
        <title>Shoot transcriptome of the giant reed, Arundo donax.</title>
        <authorList>
            <person name="Barrero R.A."/>
            <person name="Guerrero F.D."/>
            <person name="Moolhuijzen P."/>
            <person name="Goolsby J.A."/>
            <person name="Tidwell J."/>
            <person name="Bellgard S.E."/>
            <person name="Bellgard M.I."/>
        </authorList>
    </citation>
    <scope>NUCLEOTIDE SEQUENCE</scope>
    <source>
        <tissue evidence="1">Shoot tissue taken approximately 20 cm above the soil surface</tissue>
    </source>
</reference>
<evidence type="ECO:0000313" key="1">
    <source>
        <dbReference type="EMBL" id="JAD22634.1"/>
    </source>
</evidence>
<organism evidence="1">
    <name type="scientific">Arundo donax</name>
    <name type="common">Giant reed</name>
    <name type="synonym">Donax arundinaceus</name>
    <dbReference type="NCBI Taxonomy" id="35708"/>
    <lineage>
        <taxon>Eukaryota</taxon>
        <taxon>Viridiplantae</taxon>
        <taxon>Streptophyta</taxon>
        <taxon>Embryophyta</taxon>
        <taxon>Tracheophyta</taxon>
        <taxon>Spermatophyta</taxon>
        <taxon>Magnoliopsida</taxon>
        <taxon>Liliopsida</taxon>
        <taxon>Poales</taxon>
        <taxon>Poaceae</taxon>
        <taxon>PACMAD clade</taxon>
        <taxon>Arundinoideae</taxon>
        <taxon>Arundineae</taxon>
        <taxon>Arundo</taxon>
    </lineage>
</organism>